<keyword evidence="1" id="KW-0732">Signal</keyword>
<gene>
    <name evidence="2" type="ORF">GHT06_010888</name>
</gene>
<dbReference type="Gene3D" id="3.50.4.10">
    <property type="entry name" value="Hepatocyte Growth Factor"/>
    <property type="match status" value="1"/>
</dbReference>
<proteinExistence type="predicted"/>
<evidence type="ECO:0000313" key="2">
    <source>
        <dbReference type="EMBL" id="KAI9563425.1"/>
    </source>
</evidence>
<evidence type="ECO:0000256" key="1">
    <source>
        <dbReference type="SAM" id="SignalP"/>
    </source>
</evidence>
<organism evidence="2 3">
    <name type="scientific">Daphnia sinensis</name>
    <dbReference type="NCBI Taxonomy" id="1820382"/>
    <lineage>
        <taxon>Eukaryota</taxon>
        <taxon>Metazoa</taxon>
        <taxon>Ecdysozoa</taxon>
        <taxon>Arthropoda</taxon>
        <taxon>Crustacea</taxon>
        <taxon>Branchiopoda</taxon>
        <taxon>Diplostraca</taxon>
        <taxon>Cladocera</taxon>
        <taxon>Anomopoda</taxon>
        <taxon>Daphniidae</taxon>
        <taxon>Daphnia</taxon>
        <taxon>Daphnia similis group</taxon>
    </lineage>
</organism>
<evidence type="ECO:0008006" key="4">
    <source>
        <dbReference type="Google" id="ProtNLM"/>
    </source>
</evidence>
<dbReference type="SUPFAM" id="SSF57414">
    <property type="entry name" value="Hairpin loop containing domain-like"/>
    <property type="match status" value="1"/>
</dbReference>
<name>A0AAD5LIM3_9CRUS</name>
<dbReference type="AlphaFoldDB" id="A0AAD5LIM3"/>
<feature type="signal peptide" evidence="1">
    <location>
        <begin position="1"/>
        <end position="20"/>
    </location>
</feature>
<protein>
    <recommendedName>
        <fullName evidence="4">Apple domain-containing protein</fullName>
    </recommendedName>
</protein>
<dbReference type="Proteomes" id="UP000820818">
    <property type="component" value="Linkage Group LG2"/>
</dbReference>
<accession>A0AAD5LIM3</accession>
<evidence type="ECO:0000313" key="3">
    <source>
        <dbReference type="Proteomes" id="UP000820818"/>
    </source>
</evidence>
<sequence>MQKNLVSLMLLVVAVTSANLDPTQVVDEIEWIPINYRIDPRMRRQVPSTEVNEDTAASSDVPIIDGTSLLKELETIKSPTANVRQGTSSLTLPIDTSAISLNACIFIGLEIKIIINILDPVACSRICARDSNCTHFSHKLLENGGTCTLHSAPGSSKDGLTTVSGKSGATCGQIPKKNCVSSDGSLINLCLDLALKISLGVL</sequence>
<keyword evidence="3" id="KW-1185">Reference proteome</keyword>
<feature type="chain" id="PRO_5042071097" description="Apple domain-containing protein" evidence="1">
    <location>
        <begin position="21"/>
        <end position="202"/>
    </location>
</feature>
<dbReference type="EMBL" id="WJBH02000002">
    <property type="protein sequence ID" value="KAI9563425.1"/>
    <property type="molecule type" value="Genomic_DNA"/>
</dbReference>
<reference evidence="2 3" key="1">
    <citation type="submission" date="2022-05" db="EMBL/GenBank/DDBJ databases">
        <title>A multi-omics perspective on studying reproductive biology in Daphnia sinensis.</title>
        <authorList>
            <person name="Jia J."/>
        </authorList>
    </citation>
    <scope>NUCLEOTIDE SEQUENCE [LARGE SCALE GENOMIC DNA]</scope>
    <source>
        <strain evidence="2 3">WSL</strain>
    </source>
</reference>
<comment type="caution">
    <text evidence="2">The sequence shown here is derived from an EMBL/GenBank/DDBJ whole genome shotgun (WGS) entry which is preliminary data.</text>
</comment>